<evidence type="ECO:0000313" key="2">
    <source>
        <dbReference type="EMBL" id="MDJ1483530.1"/>
    </source>
</evidence>
<dbReference type="PANTHER" id="PTHR31061:SF24">
    <property type="entry name" value="LD22376P"/>
    <property type="match status" value="1"/>
</dbReference>
<keyword evidence="1" id="KW-1133">Transmembrane helix</keyword>
<evidence type="ECO:0000256" key="1">
    <source>
        <dbReference type="SAM" id="Phobius"/>
    </source>
</evidence>
<feature type="transmembrane region" description="Helical" evidence="1">
    <location>
        <begin position="63"/>
        <end position="83"/>
    </location>
</feature>
<sequence>MQTLTSTSEPLVNKPSSPRFLSLDVFRGMTVAGMILVNNPGSWEYVYAPLRHASWNGCTPTDLVFPFFLFAVGNALSFAIGKYVSEGTGKVLQKIFTRTLLIFGIGLLLNWFPFFKVQDGEWVFKTFDKLRIFGVLQRIALAYMGGALVVAFFKPKQSFAIACGLLIGYWLILLGFGDLTLEGNAVLKLDKWLLGEDHLYHGYYSEVLKQNIAFDPEGLLSFIPAIASVIFGFLVGRFIKEKGNTYEMLSNLFVFGSLAIFIALCWNMVFPINKPIWSSSYVFHTTGLAMILLGVIIYLVDLKGYKGWTNFFVVFGKNPLFIYVLSGIIPKLMSLVPVGDTNLSGWLYSGLLQPMAGDYNGSLLFAILNVLFLWFIGLMLDRKKIYIRV</sequence>
<feature type="transmembrane region" description="Helical" evidence="1">
    <location>
        <begin position="95"/>
        <end position="112"/>
    </location>
</feature>
<dbReference type="Proteomes" id="UP001241110">
    <property type="component" value="Unassembled WGS sequence"/>
</dbReference>
<protein>
    <submittedName>
        <fullName evidence="2">DUF5009 domain-containing protein</fullName>
    </submittedName>
</protein>
<keyword evidence="1" id="KW-0472">Membrane</keyword>
<reference evidence="2" key="1">
    <citation type="submission" date="2023-05" db="EMBL/GenBank/DDBJ databases">
        <authorList>
            <person name="Zhang X."/>
        </authorList>
    </citation>
    <scope>NUCLEOTIDE SEQUENCE</scope>
    <source>
        <strain evidence="2">YF14B1</strain>
    </source>
</reference>
<proteinExistence type="predicted"/>
<evidence type="ECO:0000313" key="3">
    <source>
        <dbReference type="Proteomes" id="UP001241110"/>
    </source>
</evidence>
<feature type="transmembrane region" description="Helical" evidence="1">
    <location>
        <begin position="132"/>
        <end position="152"/>
    </location>
</feature>
<feature type="transmembrane region" description="Helical" evidence="1">
    <location>
        <begin position="281"/>
        <end position="300"/>
    </location>
</feature>
<feature type="transmembrane region" description="Helical" evidence="1">
    <location>
        <begin position="359"/>
        <end position="380"/>
    </location>
</feature>
<keyword evidence="1" id="KW-0812">Transmembrane</keyword>
<name>A0AAE3QU63_9BACT</name>
<gene>
    <name evidence="2" type="ORF">QNI16_23735</name>
</gene>
<organism evidence="2 3">
    <name type="scientific">Xanthocytophaga flava</name>
    <dbReference type="NCBI Taxonomy" id="3048013"/>
    <lineage>
        <taxon>Bacteria</taxon>
        <taxon>Pseudomonadati</taxon>
        <taxon>Bacteroidota</taxon>
        <taxon>Cytophagia</taxon>
        <taxon>Cytophagales</taxon>
        <taxon>Rhodocytophagaceae</taxon>
        <taxon>Xanthocytophaga</taxon>
    </lineage>
</organism>
<feature type="transmembrane region" description="Helical" evidence="1">
    <location>
        <begin position="219"/>
        <end position="239"/>
    </location>
</feature>
<accession>A0AAE3QU63</accession>
<dbReference type="AlphaFoldDB" id="A0AAE3QU63"/>
<comment type="caution">
    <text evidence="2">The sequence shown here is derived from an EMBL/GenBank/DDBJ whole genome shotgun (WGS) entry which is preliminary data.</text>
</comment>
<dbReference type="PANTHER" id="PTHR31061">
    <property type="entry name" value="LD22376P"/>
    <property type="match status" value="1"/>
</dbReference>
<dbReference type="EMBL" id="JASJOS010000011">
    <property type="protein sequence ID" value="MDJ1483530.1"/>
    <property type="molecule type" value="Genomic_DNA"/>
</dbReference>
<dbReference type="RefSeq" id="WP_313983510.1">
    <property type="nucleotide sequence ID" value="NZ_JASJOS010000011.1"/>
</dbReference>
<feature type="transmembrane region" description="Helical" evidence="1">
    <location>
        <begin position="159"/>
        <end position="177"/>
    </location>
</feature>
<feature type="transmembrane region" description="Helical" evidence="1">
    <location>
        <begin position="251"/>
        <end position="269"/>
    </location>
</feature>